<sequence length="205" mass="22876">MSRTLNPSDFVYHRRSVSCLAFDASLIREKEGIAFPAYYGLSGSEWHHPRAAPRVIRLPFNLYAKDGYGVSVGIPGTEFGLSGVSADRLSEAQASVFVDTLRGWFDQLRALPPPSQAISGVNGASFLSYRIRDGELVGPFASQKEFHAHTSKLGVRRMDSRVLGVYESHIYSAKLYGMVPLFKGIFPDYDDELKVEAEIWKHYVP</sequence>
<name>A0AA39MKT0_9AGAR</name>
<accession>A0AA39MKT0</accession>
<evidence type="ECO:0000313" key="1">
    <source>
        <dbReference type="EMBL" id="KAK0437374.1"/>
    </source>
</evidence>
<evidence type="ECO:0000313" key="2">
    <source>
        <dbReference type="Proteomes" id="UP001175226"/>
    </source>
</evidence>
<reference evidence="1" key="1">
    <citation type="submission" date="2023-06" db="EMBL/GenBank/DDBJ databases">
        <authorList>
            <consortium name="Lawrence Berkeley National Laboratory"/>
            <person name="Ahrendt S."/>
            <person name="Sahu N."/>
            <person name="Indic B."/>
            <person name="Wong-Bajracharya J."/>
            <person name="Merenyi Z."/>
            <person name="Ke H.-M."/>
            <person name="Monk M."/>
            <person name="Kocsube S."/>
            <person name="Drula E."/>
            <person name="Lipzen A."/>
            <person name="Balint B."/>
            <person name="Henrissat B."/>
            <person name="Andreopoulos B."/>
            <person name="Martin F.M."/>
            <person name="Harder C.B."/>
            <person name="Rigling D."/>
            <person name="Ford K.L."/>
            <person name="Foster G.D."/>
            <person name="Pangilinan J."/>
            <person name="Papanicolaou A."/>
            <person name="Barry K."/>
            <person name="LaButti K."/>
            <person name="Viragh M."/>
            <person name="Koriabine M."/>
            <person name="Yan M."/>
            <person name="Riley R."/>
            <person name="Champramary S."/>
            <person name="Plett K.L."/>
            <person name="Tsai I.J."/>
            <person name="Slot J."/>
            <person name="Sipos G."/>
            <person name="Plett J."/>
            <person name="Nagy L.G."/>
            <person name="Grigoriev I.V."/>
        </authorList>
    </citation>
    <scope>NUCLEOTIDE SEQUENCE</scope>
    <source>
        <strain evidence="1">FPL87.14</strain>
    </source>
</reference>
<dbReference type="EMBL" id="JAUEPT010000049">
    <property type="protein sequence ID" value="KAK0437374.1"/>
    <property type="molecule type" value="Genomic_DNA"/>
</dbReference>
<protein>
    <submittedName>
        <fullName evidence="1">Uncharacterized protein</fullName>
    </submittedName>
</protein>
<dbReference type="AlphaFoldDB" id="A0AA39MKT0"/>
<organism evidence="1 2">
    <name type="scientific">Armillaria borealis</name>
    <dbReference type="NCBI Taxonomy" id="47425"/>
    <lineage>
        <taxon>Eukaryota</taxon>
        <taxon>Fungi</taxon>
        <taxon>Dikarya</taxon>
        <taxon>Basidiomycota</taxon>
        <taxon>Agaricomycotina</taxon>
        <taxon>Agaricomycetes</taxon>
        <taxon>Agaricomycetidae</taxon>
        <taxon>Agaricales</taxon>
        <taxon>Marasmiineae</taxon>
        <taxon>Physalacriaceae</taxon>
        <taxon>Armillaria</taxon>
    </lineage>
</organism>
<gene>
    <name evidence="1" type="ORF">EV421DRAFT_1739088</name>
</gene>
<dbReference type="Proteomes" id="UP001175226">
    <property type="component" value="Unassembled WGS sequence"/>
</dbReference>
<comment type="caution">
    <text evidence="1">The sequence shown here is derived from an EMBL/GenBank/DDBJ whole genome shotgun (WGS) entry which is preliminary data.</text>
</comment>
<keyword evidence="2" id="KW-1185">Reference proteome</keyword>
<proteinExistence type="predicted"/>